<dbReference type="OMA" id="CISEPAR"/>
<evidence type="ECO:0000313" key="2">
    <source>
        <dbReference type="EnsemblPlants" id="TraesCS2B02G625600.1"/>
    </source>
</evidence>
<dbReference type="Gramene" id="TraesSTA2B03G01070380.1">
    <property type="protein sequence ID" value="TraesSTA2B03G01070380.1"/>
    <property type="gene ID" value="TraesSTA2B03G01070380"/>
</dbReference>
<proteinExistence type="predicted"/>
<feature type="domain" description="DUF6598" evidence="1">
    <location>
        <begin position="200"/>
        <end position="383"/>
    </location>
</feature>
<accession>A0A3B6CHP7</accession>
<dbReference type="GeneID" id="123047587"/>
<dbReference type="InterPro" id="IPR046533">
    <property type="entry name" value="DUF6598"/>
</dbReference>
<reference evidence="2" key="1">
    <citation type="submission" date="2018-08" db="EMBL/GenBank/DDBJ databases">
        <authorList>
            <person name="Rossello M."/>
        </authorList>
    </citation>
    <scope>NUCLEOTIDE SEQUENCE [LARGE SCALE GENOMIC DNA]</scope>
    <source>
        <strain evidence="2">cv. Chinese Spring</strain>
    </source>
</reference>
<dbReference type="Gramene" id="TraesWEE_scaffold_026860_01G000400.1">
    <property type="protein sequence ID" value="TraesWEE_scaffold_026860_01G000400.1"/>
    <property type="gene ID" value="TraesWEE_scaffold_026860_01G000400"/>
</dbReference>
<organism evidence="2">
    <name type="scientific">Triticum aestivum</name>
    <name type="common">Wheat</name>
    <dbReference type="NCBI Taxonomy" id="4565"/>
    <lineage>
        <taxon>Eukaryota</taxon>
        <taxon>Viridiplantae</taxon>
        <taxon>Streptophyta</taxon>
        <taxon>Embryophyta</taxon>
        <taxon>Tracheophyta</taxon>
        <taxon>Spermatophyta</taxon>
        <taxon>Magnoliopsida</taxon>
        <taxon>Liliopsida</taxon>
        <taxon>Poales</taxon>
        <taxon>Poaceae</taxon>
        <taxon>BOP clade</taxon>
        <taxon>Pooideae</taxon>
        <taxon>Triticodae</taxon>
        <taxon>Triticeae</taxon>
        <taxon>Triticinae</taxon>
        <taxon>Triticum</taxon>
    </lineage>
</organism>
<evidence type="ECO:0000313" key="3">
    <source>
        <dbReference type="Proteomes" id="UP000019116"/>
    </source>
</evidence>
<dbReference type="Gramene" id="TraesCS2B03G1553600.1">
    <property type="protein sequence ID" value="TraesCS2B03G1553600.1.CDS"/>
    <property type="gene ID" value="TraesCS2B03G1553600"/>
</dbReference>
<dbReference type="Gramene" id="TraesLDM2B03G01080290.1">
    <property type="protein sequence ID" value="TraesLDM2B03G01080290.1"/>
    <property type="gene ID" value="TraesLDM2B03G01080290"/>
</dbReference>
<gene>
    <name evidence="2" type="primary">LOC123047587</name>
</gene>
<sequence>MAPAVVAGGPPERTSLRSILSDLQACISEPARIFHYWTRSILRRLLNPGPDKETQKGGKTVNATMKGTETGTAEKEYSGDCHHKKVDNNYGDGYHGINDDSFGSSIEDDDDDGRYLDIGDDGVGNRFYDICIYSYNSSDDHIDRELPPPSHSIAYYGDSVNLRAAYSFSQDRVELFAVRPRFHFVGTLVATNGHSYYWSSQKEQDYQSVDFKDNLIFHLEGGALMDTFWVKIKILQDDGSIGDVPVSFSFTVDPYDCNNVMTRIISLTRNRKMELTFMALHSAIQANVYVNLDFTSSNATRTGTIYYVYGEITAHHQLYNGRSVLLFSRGEENKAEVIDGELPLLRKCAVVPIYLEPLLILKFDLHVPINCDHDDGGCTIAFRDYVTFYRDQYEEKIICSANHAERHHGEVKVRITYQ</sequence>
<dbReference type="EnsemblPlants" id="TraesCS2B02G625600.1">
    <property type="protein sequence ID" value="TraesCS2B02G625600.1"/>
    <property type="gene ID" value="TraesCS2B02G625600"/>
</dbReference>
<reference evidence="2" key="2">
    <citation type="submission" date="2018-10" db="UniProtKB">
        <authorList>
            <consortium name="EnsemblPlants"/>
        </authorList>
    </citation>
    <scope>IDENTIFICATION</scope>
</reference>
<dbReference type="Proteomes" id="UP000019116">
    <property type="component" value="Chromosome 2B"/>
</dbReference>
<dbReference type="RefSeq" id="XP_044327111.1">
    <property type="nucleotide sequence ID" value="XM_044471176.1"/>
</dbReference>
<protein>
    <recommendedName>
        <fullName evidence="1">DUF6598 domain-containing protein</fullName>
    </recommendedName>
</protein>
<dbReference type="Gramene" id="TraesNOR2B03G01095300.1">
    <property type="protein sequence ID" value="TraesNOR2B03G01095300.1"/>
    <property type="gene ID" value="TraesNOR2B03G01095300"/>
</dbReference>
<name>A0A3B6CHP7_WHEAT</name>
<dbReference type="Pfam" id="PF20241">
    <property type="entry name" value="DUF6598"/>
    <property type="match status" value="1"/>
</dbReference>
<keyword evidence="3" id="KW-1185">Reference proteome</keyword>
<evidence type="ECO:0000259" key="1">
    <source>
        <dbReference type="Pfam" id="PF20241"/>
    </source>
</evidence>
<dbReference type="AlphaFoldDB" id="A0A3B6CHP7"/>
<dbReference type="Gramene" id="TraesCS2B02G625600.1">
    <property type="protein sequence ID" value="TraesCS2B02G625600.1"/>
    <property type="gene ID" value="TraesCS2B02G625600"/>
</dbReference>
<dbReference type="STRING" id="4565.A0A3B6CHP7"/>